<evidence type="ECO:0000313" key="3">
    <source>
        <dbReference type="Proteomes" id="UP000193010"/>
    </source>
</evidence>
<accession>A0A1X1UII5</accession>
<dbReference type="STRING" id="292462.AWC05_09810"/>
<gene>
    <name evidence="2" type="ORF">AWC05_09810</name>
</gene>
<sequence>MTGRCLSLAGSDSMYGNGRWVSSSRATPTKPTSASGIAACASLIIPSPARNTGTSSGGVVNRFPNVSASGVRILTGAVAASRVAS</sequence>
<organism evidence="2 3">
    <name type="scientific">Mycobacterium florentinum</name>
    <dbReference type="NCBI Taxonomy" id="292462"/>
    <lineage>
        <taxon>Bacteria</taxon>
        <taxon>Bacillati</taxon>
        <taxon>Actinomycetota</taxon>
        <taxon>Actinomycetes</taxon>
        <taxon>Mycobacteriales</taxon>
        <taxon>Mycobacteriaceae</taxon>
        <taxon>Mycobacterium</taxon>
        <taxon>Mycobacterium simiae complex</taxon>
    </lineage>
</organism>
<dbReference type="EMBL" id="LQOV01000004">
    <property type="protein sequence ID" value="ORV56634.1"/>
    <property type="molecule type" value="Genomic_DNA"/>
</dbReference>
<proteinExistence type="predicted"/>
<reference evidence="2 3" key="1">
    <citation type="submission" date="2016-01" db="EMBL/GenBank/DDBJ databases">
        <title>The new phylogeny of the genus Mycobacterium.</title>
        <authorList>
            <person name="Tarcisio F."/>
            <person name="Conor M."/>
            <person name="Antonella G."/>
            <person name="Elisabetta G."/>
            <person name="Giulia F.S."/>
            <person name="Sara T."/>
            <person name="Anna F."/>
            <person name="Clotilde B."/>
            <person name="Roberto B."/>
            <person name="Veronica D.S."/>
            <person name="Fabio R."/>
            <person name="Monica P."/>
            <person name="Olivier J."/>
            <person name="Enrico T."/>
            <person name="Nicola S."/>
        </authorList>
    </citation>
    <scope>NUCLEOTIDE SEQUENCE [LARGE SCALE GENOMIC DNA]</scope>
    <source>
        <strain evidence="2 3">DSM 44852</strain>
    </source>
</reference>
<evidence type="ECO:0000313" key="2">
    <source>
        <dbReference type="EMBL" id="ORV56634.1"/>
    </source>
</evidence>
<dbReference type="AlphaFoldDB" id="A0A1X1UII5"/>
<name>A0A1X1UII5_MYCFL</name>
<feature type="region of interest" description="Disordered" evidence="1">
    <location>
        <begin position="1"/>
        <end position="31"/>
    </location>
</feature>
<comment type="caution">
    <text evidence="2">The sequence shown here is derived from an EMBL/GenBank/DDBJ whole genome shotgun (WGS) entry which is preliminary data.</text>
</comment>
<keyword evidence="3" id="KW-1185">Reference proteome</keyword>
<feature type="compositionally biased region" description="Polar residues" evidence="1">
    <location>
        <begin position="20"/>
        <end position="31"/>
    </location>
</feature>
<dbReference type="Proteomes" id="UP000193010">
    <property type="component" value="Unassembled WGS sequence"/>
</dbReference>
<protein>
    <submittedName>
        <fullName evidence="2">Uncharacterized protein</fullName>
    </submittedName>
</protein>
<evidence type="ECO:0000256" key="1">
    <source>
        <dbReference type="SAM" id="MobiDB-lite"/>
    </source>
</evidence>